<organism evidence="1 2">
    <name type="scientific">Platanthera zijinensis</name>
    <dbReference type="NCBI Taxonomy" id="2320716"/>
    <lineage>
        <taxon>Eukaryota</taxon>
        <taxon>Viridiplantae</taxon>
        <taxon>Streptophyta</taxon>
        <taxon>Embryophyta</taxon>
        <taxon>Tracheophyta</taxon>
        <taxon>Spermatophyta</taxon>
        <taxon>Magnoliopsida</taxon>
        <taxon>Liliopsida</taxon>
        <taxon>Asparagales</taxon>
        <taxon>Orchidaceae</taxon>
        <taxon>Orchidoideae</taxon>
        <taxon>Orchideae</taxon>
        <taxon>Orchidinae</taxon>
        <taxon>Platanthera</taxon>
    </lineage>
</organism>
<comment type="caution">
    <text evidence="1">The sequence shown here is derived from an EMBL/GenBank/DDBJ whole genome shotgun (WGS) entry which is preliminary data.</text>
</comment>
<reference evidence="1 2" key="1">
    <citation type="journal article" date="2022" name="Nat. Plants">
        <title>Genomes of leafy and leafless Platanthera orchids illuminate the evolution of mycoheterotrophy.</title>
        <authorList>
            <person name="Li M.H."/>
            <person name="Liu K.W."/>
            <person name="Li Z."/>
            <person name="Lu H.C."/>
            <person name="Ye Q.L."/>
            <person name="Zhang D."/>
            <person name="Wang J.Y."/>
            <person name="Li Y.F."/>
            <person name="Zhong Z.M."/>
            <person name="Liu X."/>
            <person name="Yu X."/>
            <person name="Liu D.K."/>
            <person name="Tu X.D."/>
            <person name="Liu B."/>
            <person name="Hao Y."/>
            <person name="Liao X.Y."/>
            <person name="Jiang Y.T."/>
            <person name="Sun W.H."/>
            <person name="Chen J."/>
            <person name="Chen Y.Q."/>
            <person name="Ai Y."/>
            <person name="Zhai J.W."/>
            <person name="Wu S.S."/>
            <person name="Zhou Z."/>
            <person name="Hsiao Y.Y."/>
            <person name="Wu W.L."/>
            <person name="Chen Y.Y."/>
            <person name="Lin Y.F."/>
            <person name="Hsu J.L."/>
            <person name="Li C.Y."/>
            <person name="Wang Z.W."/>
            <person name="Zhao X."/>
            <person name="Zhong W.Y."/>
            <person name="Ma X.K."/>
            <person name="Ma L."/>
            <person name="Huang J."/>
            <person name="Chen G.Z."/>
            <person name="Huang M.Z."/>
            <person name="Huang L."/>
            <person name="Peng D.H."/>
            <person name="Luo Y.B."/>
            <person name="Zou S.Q."/>
            <person name="Chen S.P."/>
            <person name="Lan S."/>
            <person name="Tsai W.C."/>
            <person name="Van de Peer Y."/>
            <person name="Liu Z.J."/>
        </authorList>
    </citation>
    <scope>NUCLEOTIDE SEQUENCE [LARGE SCALE GENOMIC DNA]</scope>
    <source>
        <strain evidence="1">Lor287</strain>
    </source>
</reference>
<evidence type="ECO:0000313" key="2">
    <source>
        <dbReference type="Proteomes" id="UP001418222"/>
    </source>
</evidence>
<sequence>MVTRSSPSKIPALWMLPESRSSTSRRLSSVLTYTTSPSLMKSSILASTLVSTQPCFPSDLWKRSSGPCGGAA</sequence>
<keyword evidence="2" id="KW-1185">Reference proteome</keyword>
<dbReference type="Proteomes" id="UP001418222">
    <property type="component" value="Unassembled WGS sequence"/>
</dbReference>
<dbReference type="EMBL" id="JBBWWQ010000017">
    <property type="protein sequence ID" value="KAK8924092.1"/>
    <property type="molecule type" value="Genomic_DNA"/>
</dbReference>
<evidence type="ECO:0000313" key="1">
    <source>
        <dbReference type="EMBL" id="KAK8924092.1"/>
    </source>
</evidence>
<protein>
    <submittedName>
        <fullName evidence="1">Uncharacterized protein</fullName>
    </submittedName>
</protein>
<dbReference type="AlphaFoldDB" id="A0AAP0B3B1"/>
<gene>
    <name evidence="1" type="ORF">KSP39_PZI019086</name>
</gene>
<proteinExistence type="predicted"/>
<accession>A0AAP0B3B1</accession>
<name>A0AAP0B3B1_9ASPA</name>